<dbReference type="PROSITE" id="PS51462">
    <property type="entry name" value="NUDIX"/>
    <property type="match status" value="1"/>
</dbReference>
<dbReference type="InterPro" id="IPR015797">
    <property type="entry name" value="NUDIX_hydrolase-like_dom_sf"/>
</dbReference>
<name>A0ABZ2KPA5_9BACT</name>
<evidence type="ECO:0000259" key="1">
    <source>
        <dbReference type="PROSITE" id="PS51462"/>
    </source>
</evidence>
<dbReference type="Proteomes" id="UP001379533">
    <property type="component" value="Chromosome"/>
</dbReference>
<protein>
    <submittedName>
        <fullName evidence="2">NUDIX domain-containing protein</fullName>
    </submittedName>
</protein>
<dbReference type="PANTHER" id="PTHR43736:SF1">
    <property type="entry name" value="DIHYDRONEOPTERIN TRIPHOSPHATE DIPHOSPHATASE"/>
    <property type="match status" value="1"/>
</dbReference>
<feature type="domain" description="Nudix hydrolase" evidence="1">
    <location>
        <begin position="45"/>
        <end position="182"/>
    </location>
</feature>
<dbReference type="CDD" id="cd03674">
    <property type="entry name" value="NUDIX_Hydrolase"/>
    <property type="match status" value="1"/>
</dbReference>
<dbReference type="EMBL" id="CP089982">
    <property type="protein sequence ID" value="WXA99400.1"/>
    <property type="molecule type" value="Genomic_DNA"/>
</dbReference>
<dbReference type="RefSeq" id="WP_394850038.1">
    <property type="nucleotide sequence ID" value="NZ_CP089982.1"/>
</dbReference>
<reference evidence="2 3" key="1">
    <citation type="submission" date="2021-12" db="EMBL/GenBank/DDBJ databases">
        <title>Discovery of the Pendulisporaceae a myxobacterial family with distinct sporulation behavior and unique specialized metabolism.</title>
        <authorList>
            <person name="Garcia R."/>
            <person name="Popoff A."/>
            <person name="Bader C.D."/>
            <person name="Loehr J."/>
            <person name="Walesch S."/>
            <person name="Walt C."/>
            <person name="Boldt J."/>
            <person name="Bunk B."/>
            <person name="Haeckl F.J.F.P.J."/>
            <person name="Gunesch A.P."/>
            <person name="Birkelbach J."/>
            <person name="Nuebel U."/>
            <person name="Pietschmann T."/>
            <person name="Bach T."/>
            <person name="Mueller R."/>
        </authorList>
    </citation>
    <scope>NUCLEOTIDE SEQUENCE [LARGE SCALE GENOMIC DNA]</scope>
    <source>
        <strain evidence="2 3">MSr12523</strain>
    </source>
</reference>
<evidence type="ECO:0000313" key="3">
    <source>
        <dbReference type="Proteomes" id="UP001379533"/>
    </source>
</evidence>
<sequence length="182" mass="20292">MIRHAHVLEIVDLYAERFPERAAGLEPLRALIAEGGEVTSRHEFRGHVTCGAVVRDAEGRVLLVHHRALDRWLMPGGHLEAVDRTLLGAAARELAEEVGFPPEALRVPLVWHEVPVHIDRHGIPANPKKGEPAHEHWDFRYLFEVADTAITLQAEEVLDAAWRAPAEHSQQLVDILEAAKAP</sequence>
<accession>A0ABZ2KPA5</accession>
<proteinExistence type="predicted"/>
<evidence type="ECO:0000313" key="2">
    <source>
        <dbReference type="EMBL" id="WXA99400.1"/>
    </source>
</evidence>
<dbReference type="Gene3D" id="3.90.79.10">
    <property type="entry name" value="Nucleoside Triphosphate Pyrophosphohydrolase"/>
    <property type="match status" value="1"/>
</dbReference>
<dbReference type="Pfam" id="PF00293">
    <property type="entry name" value="NUDIX"/>
    <property type="match status" value="1"/>
</dbReference>
<keyword evidence="3" id="KW-1185">Reference proteome</keyword>
<gene>
    <name evidence="2" type="ORF">LZC95_21585</name>
</gene>
<dbReference type="InterPro" id="IPR000086">
    <property type="entry name" value="NUDIX_hydrolase_dom"/>
</dbReference>
<organism evidence="2 3">
    <name type="scientific">Pendulispora brunnea</name>
    <dbReference type="NCBI Taxonomy" id="2905690"/>
    <lineage>
        <taxon>Bacteria</taxon>
        <taxon>Pseudomonadati</taxon>
        <taxon>Myxococcota</taxon>
        <taxon>Myxococcia</taxon>
        <taxon>Myxococcales</taxon>
        <taxon>Sorangiineae</taxon>
        <taxon>Pendulisporaceae</taxon>
        <taxon>Pendulispora</taxon>
    </lineage>
</organism>
<dbReference type="PANTHER" id="PTHR43736">
    <property type="entry name" value="ADP-RIBOSE PYROPHOSPHATASE"/>
    <property type="match status" value="1"/>
</dbReference>
<dbReference type="SUPFAM" id="SSF55811">
    <property type="entry name" value="Nudix"/>
    <property type="match status" value="1"/>
</dbReference>